<evidence type="ECO:0000256" key="4">
    <source>
        <dbReference type="SAM" id="MobiDB-lite"/>
    </source>
</evidence>
<keyword evidence="3" id="KW-0131">Cell cycle</keyword>
<evidence type="ECO:0000313" key="5">
    <source>
        <dbReference type="EMBL" id="VAW08232.1"/>
    </source>
</evidence>
<dbReference type="AlphaFoldDB" id="A0A3B0T1C9"/>
<keyword evidence="1" id="KW-0132">Cell division</keyword>
<dbReference type="PANTHER" id="PTHR35798">
    <property type="entry name" value="CELL DIVISION PROTEIN SEPF"/>
    <property type="match status" value="1"/>
</dbReference>
<dbReference type="InterPro" id="IPR038594">
    <property type="entry name" value="SepF-like_sf"/>
</dbReference>
<evidence type="ECO:0000256" key="1">
    <source>
        <dbReference type="ARBA" id="ARBA00022618"/>
    </source>
</evidence>
<dbReference type="EMBL" id="UOEK01000449">
    <property type="protein sequence ID" value="VAW08232.1"/>
    <property type="molecule type" value="Genomic_DNA"/>
</dbReference>
<dbReference type="HAMAP" id="MF_01197">
    <property type="entry name" value="SepF"/>
    <property type="match status" value="1"/>
</dbReference>
<evidence type="ECO:0008006" key="6">
    <source>
        <dbReference type="Google" id="ProtNLM"/>
    </source>
</evidence>
<dbReference type="PANTHER" id="PTHR35798:SF1">
    <property type="entry name" value="CELL DIVISION PROTEIN SEPF"/>
    <property type="match status" value="1"/>
</dbReference>
<evidence type="ECO:0000256" key="3">
    <source>
        <dbReference type="ARBA" id="ARBA00023306"/>
    </source>
</evidence>
<keyword evidence="2" id="KW-0717">Septation</keyword>
<name>A0A3B0T1C9_9ZZZZ</name>
<proteinExistence type="inferred from homology"/>
<dbReference type="Gene3D" id="3.30.110.150">
    <property type="entry name" value="SepF-like protein"/>
    <property type="match status" value="1"/>
</dbReference>
<protein>
    <recommendedName>
        <fullName evidence="6">Cell division protein SepF</fullName>
    </recommendedName>
</protein>
<accession>A0A3B0T1C9</accession>
<dbReference type="Pfam" id="PF04472">
    <property type="entry name" value="SepF"/>
    <property type="match status" value="1"/>
</dbReference>
<dbReference type="InterPro" id="IPR007561">
    <property type="entry name" value="Cell_div_SepF/SepF-rel"/>
</dbReference>
<dbReference type="GO" id="GO:0000917">
    <property type="term" value="P:division septum assembly"/>
    <property type="evidence" value="ECO:0007669"/>
    <property type="project" value="UniProtKB-KW"/>
</dbReference>
<organism evidence="5">
    <name type="scientific">hydrothermal vent metagenome</name>
    <dbReference type="NCBI Taxonomy" id="652676"/>
    <lineage>
        <taxon>unclassified sequences</taxon>
        <taxon>metagenomes</taxon>
        <taxon>ecological metagenomes</taxon>
    </lineage>
</organism>
<gene>
    <name evidence="5" type="ORF">MNBD_ACTINO02-1001</name>
</gene>
<sequence>MASLWNKALFQLGLVDDDQVVAAEEQHAVDAQGDSTGVRRVETPQQQAVRPLAPPVQSTSSYGVTGRRVEPPSMARRRVSANPSHAEAGMIVQGRAGAPLEAESMSPQMHNESELVVARSFDDAKALADHIRASRPVVMDLRGTEPEMVRRLVDFASGLTYALAGNMSKIAQGVILVTPPNTGISVSERQRLADLGLYAGPIR</sequence>
<reference evidence="5" key="1">
    <citation type="submission" date="2018-06" db="EMBL/GenBank/DDBJ databases">
        <authorList>
            <person name="Zhirakovskaya E."/>
        </authorList>
    </citation>
    <scope>NUCLEOTIDE SEQUENCE</scope>
</reference>
<evidence type="ECO:0000256" key="2">
    <source>
        <dbReference type="ARBA" id="ARBA00023210"/>
    </source>
</evidence>
<feature type="region of interest" description="Disordered" evidence="4">
    <location>
        <begin position="45"/>
        <end position="76"/>
    </location>
</feature>
<dbReference type="InterPro" id="IPR023052">
    <property type="entry name" value="Cell_div_SepF"/>
</dbReference>